<keyword evidence="2" id="KW-1185">Reference proteome</keyword>
<dbReference type="Proteomes" id="UP000276349">
    <property type="component" value="Unassembled WGS sequence"/>
</dbReference>
<accession>A0A431UF70</accession>
<sequence>MIIIKMTNHDFDLLPYQDVSLKCFNPLIKIYKSRVTEAANGNHTVIKENFYKELNEGQRALFMFYTFYNHACKSILEFYWWSAYFMAQPKSWSAIKAGVKFFDDEAFLRLLEDIELELKRHHHPVTLEQFHVTRDDLGRNQQLKSAIDSLYISFEKTSPLSINKINNYIEQNIQQFISIQN</sequence>
<evidence type="ECO:0000313" key="2">
    <source>
        <dbReference type="Proteomes" id="UP000276349"/>
    </source>
</evidence>
<dbReference type="RefSeq" id="WP_126295992.1">
    <property type="nucleotide sequence ID" value="NZ_RXNR01000084.1"/>
</dbReference>
<name>A0A431UF70_9BACI</name>
<dbReference type="AlphaFoldDB" id="A0A431UF70"/>
<dbReference type="OrthoDB" id="2661274at2"/>
<organism evidence="1 2">
    <name type="scientific">Lysinibacillus telephonicus</name>
    <dbReference type="NCBI Taxonomy" id="1714840"/>
    <lineage>
        <taxon>Bacteria</taxon>
        <taxon>Bacillati</taxon>
        <taxon>Bacillota</taxon>
        <taxon>Bacilli</taxon>
        <taxon>Bacillales</taxon>
        <taxon>Bacillaceae</taxon>
        <taxon>Lysinibacillus</taxon>
    </lineage>
</organism>
<gene>
    <name evidence="1" type="ORF">EKG35_18310</name>
</gene>
<proteinExistence type="predicted"/>
<protein>
    <submittedName>
        <fullName evidence="1">Uncharacterized protein</fullName>
    </submittedName>
</protein>
<reference evidence="1 2" key="1">
    <citation type="submission" date="2018-12" db="EMBL/GenBank/DDBJ databases">
        <authorList>
            <person name="Yu L."/>
        </authorList>
    </citation>
    <scope>NUCLEOTIDE SEQUENCE [LARGE SCALE GENOMIC DNA]</scope>
    <source>
        <strain evidence="1 2">S5H2222</strain>
    </source>
</reference>
<evidence type="ECO:0000313" key="1">
    <source>
        <dbReference type="EMBL" id="RTQ87953.1"/>
    </source>
</evidence>
<comment type="caution">
    <text evidence="1">The sequence shown here is derived from an EMBL/GenBank/DDBJ whole genome shotgun (WGS) entry which is preliminary data.</text>
</comment>
<dbReference type="EMBL" id="RXNR01000084">
    <property type="protein sequence ID" value="RTQ87953.1"/>
    <property type="molecule type" value="Genomic_DNA"/>
</dbReference>